<dbReference type="GO" id="GO:0035267">
    <property type="term" value="C:NuA4 histone acetyltransferase complex"/>
    <property type="evidence" value="ECO:0007669"/>
    <property type="project" value="InterPro"/>
</dbReference>
<evidence type="ECO:0000256" key="2">
    <source>
        <dbReference type="ARBA" id="ARBA00008035"/>
    </source>
</evidence>
<reference evidence="9" key="1">
    <citation type="submission" date="2018-02" db="EMBL/GenBank/DDBJ databases">
        <authorList>
            <person name="Cohen D.B."/>
            <person name="Kent A.D."/>
        </authorList>
    </citation>
    <scope>NUCLEOTIDE SEQUENCE</scope>
</reference>
<evidence type="ECO:0000256" key="7">
    <source>
        <dbReference type="SAM" id="MobiDB-lite"/>
    </source>
</evidence>
<proteinExistence type="inferred from homology"/>
<feature type="compositionally biased region" description="Basic residues" evidence="7">
    <location>
        <begin position="376"/>
        <end position="389"/>
    </location>
</feature>
<dbReference type="AlphaFoldDB" id="A0A2N9G336"/>
<keyword evidence="3 6" id="KW-0805">Transcription regulation</keyword>
<evidence type="ECO:0000313" key="9">
    <source>
        <dbReference type="EMBL" id="SPC93740.1"/>
    </source>
</evidence>
<sequence>MPSVGMRRTTRVFGVVKGVDGGARVLRSGRRLWPESGETSKLRRGVSDSSGGSDEWYKLIKNSSNNNNNGLTYRQNGWSHGGDKRVKRVAAAAPNLTVNTVLDCKVEEKPPKRCGDVVKVEDSVDKMFGIVYNRKRKRTGSDFWGSSDRMYGIRFARRQRRKMDGSEDWVVPRPVLSVVVGGESSCGGTDLFVPRFLYSVLRYMRSSRLRLTQLLAFLCSEPMASVYASCGIQFLPDPPTTSGSGMCKFYGAMENIPLFSVDFSAVPLCFMYMHYKMFLRFECRNFVIVNKLINMDTNDDIMTDSEEDESEEHHIIINSDRYLSEGVATVRDSSESKNMVHEVHNTENRSPLHPSVRASKLAGRTAQYRNGLNSRSIRKRRSSLRRRSARNPLQVGVHRSSGALVSDVINSRRNGFPFSSVVTNSRVRNSVRISSARQIKETSSTMLGSTQDIDPSCCSANILVIEPDKCYREEGVNVMLEVSASREWVLVVKKDGLTRYAQKAEKIMKLFTTNRFTHVIMWNLDNGWKLEFPDRRDWCIFKDLYKECSDRNVMAPTVKNIPVPGVVEVSDYGSRNATPFCRPDSYISTQDDEVSRALARRTANYDMDSEDDKWLEEFNNESSTQNELHQHLSENTFELMVDAFEKASYCSPEDFPDEAAAANLCLDLARSEVVVAAVYSYWMKKRKQKRSLIGYFQGHQAKRTPVIPKPILRKKRSIKRQPSQFGRGKQPNVLQAMAAEQDALVEKNSVLKVQEANASANRSVEFAILKRRRAQILMENADLATYRALMALRIAEAARVAESSDATTSYFLD</sequence>
<evidence type="ECO:0000259" key="8">
    <source>
        <dbReference type="Pfam" id="PF10513"/>
    </source>
</evidence>
<evidence type="ECO:0000256" key="4">
    <source>
        <dbReference type="ARBA" id="ARBA00023163"/>
    </source>
</evidence>
<gene>
    <name evidence="9" type="ORF">FSB_LOCUS21622</name>
</gene>
<dbReference type="GO" id="GO:0006357">
    <property type="term" value="P:regulation of transcription by RNA polymerase II"/>
    <property type="evidence" value="ECO:0007669"/>
    <property type="project" value="InterPro"/>
</dbReference>
<dbReference type="EMBL" id="OIVN01001421">
    <property type="protein sequence ID" value="SPC93740.1"/>
    <property type="molecule type" value="Genomic_DNA"/>
</dbReference>
<evidence type="ECO:0000256" key="5">
    <source>
        <dbReference type="ARBA" id="ARBA00023242"/>
    </source>
</evidence>
<organism evidence="9">
    <name type="scientific">Fagus sylvatica</name>
    <name type="common">Beechnut</name>
    <dbReference type="NCBI Taxonomy" id="28930"/>
    <lineage>
        <taxon>Eukaryota</taxon>
        <taxon>Viridiplantae</taxon>
        <taxon>Streptophyta</taxon>
        <taxon>Embryophyta</taxon>
        <taxon>Tracheophyta</taxon>
        <taxon>Spermatophyta</taxon>
        <taxon>Magnoliopsida</taxon>
        <taxon>eudicotyledons</taxon>
        <taxon>Gunneridae</taxon>
        <taxon>Pentapetalae</taxon>
        <taxon>rosids</taxon>
        <taxon>fabids</taxon>
        <taxon>Fagales</taxon>
        <taxon>Fagaceae</taxon>
        <taxon>Fagus</taxon>
    </lineage>
</organism>
<dbReference type="PANTHER" id="PTHR14898">
    <property type="entry name" value="ENHANCER OF POLYCOMB"/>
    <property type="match status" value="1"/>
</dbReference>
<comment type="similarity">
    <text evidence="2 6">Belongs to the enhancer of polycomb family.</text>
</comment>
<dbReference type="InterPro" id="IPR019542">
    <property type="entry name" value="Enhancer_polycomb-like_N"/>
</dbReference>
<accession>A0A2N9G336</accession>
<comment type="subcellular location">
    <subcellularLocation>
        <location evidence="1 6">Nucleus</location>
    </subcellularLocation>
</comment>
<evidence type="ECO:0000256" key="3">
    <source>
        <dbReference type="ARBA" id="ARBA00023015"/>
    </source>
</evidence>
<feature type="domain" description="Enhancer of polycomb-like N-terminal" evidence="8">
    <location>
        <begin position="551"/>
        <end position="646"/>
    </location>
</feature>
<evidence type="ECO:0000256" key="1">
    <source>
        <dbReference type="ARBA" id="ARBA00004123"/>
    </source>
</evidence>
<feature type="region of interest" description="Disordered" evidence="7">
    <location>
        <begin position="358"/>
        <end position="396"/>
    </location>
</feature>
<protein>
    <recommendedName>
        <fullName evidence="6">Enhancer of polycomb-like protein</fullName>
    </recommendedName>
</protein>
<dbReference type="Pfam" id="PF10513">
    <property type="entry name" value="EPL1"/>
    <property type="match status" value="1"/>
</dbReference>
<name>A0A2N9G336_FAGSY</name>
<dbReference type="GO" id="GO:0005634">
    <property type="term" value="C:nucleus"/>
    <property type="evidence" value="ECO:0007669"/>
    <property type="project" value="UniProtKB-SubCell"/>
</dbReference>
<dbReference type="InterPro" id="IPR024943">
    <property type="entry name" value="Enhancer_polycomb"/>
</dbReference>
<keyword evidence="5 6" id="KW-0539">Nucleus</keyword>
<keyword evidence="4 6" id="KW-0804">Transcription</keyword>
<evidence type="ECO:0000256" key="6">
    <source>
        <dbReference type="RuleBase" id="RU361124"/>
    </source>
</evidence>